<dbReference type="InterPro" id="IPR000182">
    <property type="entry name" value="GNAT_dom"/>
</dbReference>
<dbReference type="PROSITE" id="PS51186">
    <property type="entry name" value="GNAT"/>
    <property type="match status" value="1"/>
</dbReference>
<dbReference type="GO" id="GO:0016747">
    <property type="term" value="F:acyltransferase activity, transferring groups other than amino-acyl groups"/>
    <property type="evidence" value="ECO:0007669"/>
    <property type="project" value="InterPro"/>
</dbReference>
<dbReference type="AlphaFoldDB" id="A0A6J4U7S1"/>
<organism evidence="2">
    <name type="scientific">uncultured Thermomicrobiales bacterium</name>
    <dbReference type="NCBI Taxonomy" id="1645740"/>
    <lineage>
        <taxon>Bacteria</taxon>
        <taxon>Pseudomonadati</taxon>
        <taxon>Thermomicrobiota</taxon>
        <taxon>Thermomicrobia</taxon>
        <taxon>Thermomicrobiales</taxon>
        <taxon>environmental samples</taxon>
    </lineage>
</organism>
<gene>
    <name evidence="2" type="ORF">AVDCRST_MAG49-1049</name>
</gene>
<proteinExistence type="predicted"/>
<dbReference type="EMBL" id="CADCWG010000063">
    <property type="protein sequence ID" value="CAA9542930.1"/>
    <property type="molecule type" value="Genomic_DNA"/>
</dbReference>
<dbReference type="Pfam" id="PF00583">
    <property type="entry name" value="Acetyltransf_1"/>
    <property type="match status" value="1"/>
</dbReference>
<protein>
    <recommendedName>
        <fullName evidence="1">N-acetyltransferase domain-containing protein</fullName>
    </recommendedName>
</protein>
<feature type="domain" description="N-acetyltransferase" evidence="1">
    <location>
        <begin position="134"/>
        <end position="280"/>
    </location>
</feature>
<dbReference type="CDD" id="cd04301">
    <property type="entry name" value="NAT_SF"/>
    <property type="match status" value="1"/>
</dbReference>
<reference evidence="2" key="1">
    <citation type="submission" date="2020-02" db="EMBL/GenBank/DDBJ databases">
        <authorList>
            <person name="Meier V. D."/>
        </authorList>
    </citation>
    <scope>NUCLEOTIDE SEQUENCE</scope>
    <source>
        <strain evidence="2">AVDCRST_MAG49</strain>
    </source>
</reference>
<evidence type="ECO:0000259" key="1">
    <source>
        <dbReference type="PROSITE" id="PS51186"/>
    </source>
</evidence>
<name>A0A6J4U7S1_9BACT</name>
<evidence type="ECO:0000313" key="2">
    <source>
        <dbReference type="EMBL" id="CAA9542930.1"/>
    </source>
</evidence>
<sequence length="280" mass="30223">MPSQIPVAAIDDETIAATIDASIGAYPLSFADLPDASVHRGPESTWLDAGPMDVGFSAVVAAHFDRATIDAQVAAVLAPFRRHGRAVTWQVGPSTRPADLGDVLLGHGLTHDEDEPGMAVKIERVPDAVAPPGLTIEPVRDARGLAEWVAVWLFPVPEDVRARAFDALWWRGVDRGLAWDLYLDRLDGTPVTTAEAFLGSDVAAVHHVVTLPAVRRRGIGAAMTRRVLRDAQVRGYQVGVLTASPDGIGTYRRMGFREFCLFRRFAWAPDAGPSPGEPRP</sequence>
<dbReference type="InterPro" id="IPR016181">
    <property type="entry name" value="Acyl_CoA_acyltransferase"/>
</dbReference>
<dbReference type="Gene3D" id="3.40.630.30">
    <property type="match status" value="1"/>
</dbReference>
<dbReference type="SUPFAM" id="SSF55729">
    <property type="entry name" value="Acyl-CoA N-acyltransferases (Nat)"/>
    <property type="match status" value="1"/>
</dbReference>
<accession>A0A6J4U7S1</accession>